<dbReference type="Pfam" id="PF18158">
    <property type="entry name" value="AidB_N"/>
    <property type="match status" value="1"/>
</dbReference>
<evidence type="ECO:0000256" key="5">
    <source>
        <dbReference type="RuleBase" id="RU362125"/>
    </source>
</evidence>
<comment type="cofactor">
    <cofactor evidence="1 5">
        <name>FAD</name>
        <dbReference type="ChEBI" id="CHEBI:57692"/>
    </cofactor>
</comment>
<evidence type="ECO:0000259" key="7">
    <source>
        <dbReference type="Pfam" id="PF02770"/>
    </source>
</evidence>
<evidence type="ECO:0000256" key="3">
    <source>
        <dbReference type="ARBA" id="ARBA00022630"/>
    </source>
</evidence>
<sequence>MSETHEVTNQTPQLAGNAFLDDPLLLQFASGAQDAQMREWQQIGAYVRSAEALDLARLANVEIPRLKTHDRQGRRIDRVEFHPAYHALMRRSAGWGLSGSVWEARNRGEVPGHQRRAISFYMVAGLETGHLCPMTMTNASIAALRTSPELAREWAPRIASRKYDSSHRAPAEKVGLTVGMGMTEKQGGTDVQANTTEARPEGRDIYRLTGHKWFMSAPMSDAFLVLAQAPKGLSCFLVPRLLADGEANGIRFMRLKDKLGNRSNASSEAEFHDSVAQIVGEEGEGVRTILEMVTLTRLDCAVASAGLMRAAMVEAVHHARHRSVFGAKLVDQPLMTRVLADMAVDTAAATVLSMRLAYAFDHQNDSELESAWVRAMTPVVKYWVCKVAPPMIGEAMECLGGNGYIEDFSLARHYREAPVNSIWEGSGNVMALDLLRVFRRSPELYDFVLQDISRHLGRRAAGTRDVLAAAFDLARSDPGAARIVIEQLALAAAASELYRIGAGGLADAFAETRLGGTWRSSYGMLDSRFDAAQLVEALYPPEN</sequence>
<dbReference type="InterPro" id="IPR036250">
    <property type="entry name" value="AcylCo_DH-like_C"/>
</dbReference>
<reference evidence="9 10" key="1">
    <citation type="submission" date="2020-06" db="EMBL/GenBank/DDBJ databases">
        <title>Oricola thermophila sp. nov. isolated from a tidal sediments.</title>
        <authorList>
            <person name="Kwon K.K."/>
            <person name="Yang S.-H."/>
            <person name="Park M.-J."/>
        </authorList>
    </citation>
    <scope>NUCLEOTIDE SEQUENCE [LARGE SCALE GENOMIC DNA]</scope>
    <source>
        <strain evidence="9 10">MEBiC13590</strain>
    </source>
</reference>
<dbReference type="RefSeq" id="WP_175275885.1">
    <property type="nucleotide sequence ID" value="NZ_CP054836.1"/>
</dbReference>
<evidence type="ECO:0000259" key="6">
    <source>
        <dbReference type="Pfam" id="PF00441"/>
    </source>
</evidence>
<dbReference type="InterPro" id="IPR041504">
    <property type="entry name" value="AidB_N"/>
</dbReference>
<keyword evidence="4 5" id="KW-0274">FAD</keyword>
<evidence type="ECO:0000256" key="2">
    <source>
        <dbReference type="ARBA" id="ARBA00009347"/>
    </source>
</evidence>
<dbReference type="AlphaFoldDB" id="A0A6N1VFR3"/>
<protein>
    <submittedName>
        <fullName evidence="9">Acyl-CoA dehydrogenase family protein</fullName>
    </submittedName>
</protein>
<dbReference type="Gene3D" id="6.10.250.600">
    <property type="match status" value="1"/>
</dbReference>
<dbReference type="KEGG" id="orm:HTY61_05695"/>
<feature type="domain" description="Adaptive response protein AidB N-terminal" evidence="8">
    <location>
        <begin position="9"/>
        <end position="165"/>
    </location>
</feature>
<dbReference type="InterPro" id="IPR006089">
    <property type="entry name" value="Acyl-CoA_DH_CS"/>
</dbReference>
<dbReference type="GO" id="GO:0003995">
    <property type="term" value="F:acyl-CoA dehydrogenase activity"/>
    <property type="evidence" value="ECO:0007669"/>
    <property type="project" value="InterPro"/>
</dbReference>
<dbReference type="SUPFAM" id="SSF56645">
    <property type="entry name" value="Acyl-CoA dehydrogenase NM domain-like"/>
    <property type="match status" value="1"/>
</dbReference>
<gene>
    <name evidence="9" type="ORF">HTY61_05695</name>
</gene>
<keyword evidence="3 5" id="KW-0285">Flavoprotein</keyword>
<accession>A0A6N1VFR3</accession>
<evidence type="ECO:0000256" key="1">
    <source>
        <dbReference type="ARBA" id="ARBA00001974"/>
    </source>
</evidence>
<evidence type="ECO:0000259" key="8">
    <source>
        <dbReference type="Pfam" id="PF18158"/>
    </source>
</evidence>
<dbReference type="Pfam" id="PF00441">
    <property type="entry name" value="Acyl-CoA_dh_1"/>
    <property type="match status" value="1"/>
</dbReference>
<dbReference type="Gene3D" id="2.40.110.20">
    <property type="match status" value="1"/>
</dbReference>
<proteinExistence type="inferred from homology"/>
<evidence type="ECO:0000256" key="4">
    <source>
        <dbReference type="ARBA" id="ARBA00022827"/>
    </source>
</evidence>
<feature type="domain" description="Acyl-CoA oxidase/dehydrogenase middle" evidence="7">
    <location>
        <begin position="180"/>
        <end position="273"/>
    </location>
</feature>
<evidence type="ECO:0000313" key="9">
    <source>
        <dbReference type="EMBL" id="QKV17989.1"/>
    </source>
</evidence>
<dbReference type="Gene3D" id="1.20.140.10">
    <property type="entry name" value="Butyryl-CoA Dehydrogenase, subunit A, domain 3"/>
    <property type="match status" value="1"/>
</dbReference>
<keyword evidence="10" id="KW-1185">Reference proteome</keyword>
<dbReference type="InterPro" id="IPR009075">
    <property type="entry name" value="AcylCo_DH/oxidase_C"/>
</dbReference>
<dbReference type="PANTHER" id="PTHR42707">
    <property type="entry name" value="ACYL-COA DEHYDROGENASE"/>
    <property type="match status" value="1"/>
</dbReference>
<dbReference type="PROSITE" id="PS00073">
    <property type="entry name" value="ACYL_COA_DH_2"/>
    <property type="match status" value="1"/>
</dbReference>
<dbReference type="Proteomes" id="UP000509367">
    <property type="component" value="Chromosome"/>
</dbReference>
<comment type="similarity">
    <text evidence="2 5">Belongs to the acyl-CoA dehydrogenase family.</text>
</comment>
<dbReference type="InterPro" id="IPR009100">
    <property type="entry name" value="AcylCoA_DH/oxidase_NM_dom_sf"/>
</dbReference>
<dbReference type="InterPro" id="IPR052904">
    <property type="entry name" value="Acyl-CoA_dehydrogenase-like"/>
</dbReference>
<dbReference type="PANTHER" id="PTHR42707:SF3">
    <property type="entry name" value="ACYL-COA DEHYDROGENASE AIDB-RELATED"/>
    <property type="match status" value="1"/>
</dbReference>
<keyword evidence="5" id="KW-0560">Oxidoreductase</keyword>
<name>A0A6N1VFR3_9HYPH</name>
<dbReference type="SUPFAM" id="SSF47203">
    <property type="entry name" value="Acyl-CoA dehydrogenase C-terminal domain-like"/>
    <property type="match status" value="1"/>
</dbReference>
<evidence type="ECO:0000313" key="10">
    <source>
        <dbReference type="Proteomes" id="UP000509367"/>
    </source>
</evidence>
<dbReference type="InterPro" id="IPR006091">
    <property type="entry name" value="Acyl-CoA_Oxase/DH_mid-dom"/>
</dbReference>
<organism evidence="9 10">
    <name type="scientific">Oricola thermophila</name>
    <dbReference type="NCBI Taxonomy" id="2742145"/>
    <lineage>
        <taxon>Bacteria</taxon>
        <taxon>Pseudomonadati</taxon>
        <taxon>Pseudomonadota</taxon>
        <taxon>Alphaproteobacteria</taxon>
        <taxon>Hyphomicrobiales</taxon>
        <taxon>Ahrensiaceae</taxon>
        <taxon>Oricola</taxon>
    </lineage>
</organism>
<feature type="domain" description="Acyl-CoA dehydrogenase/oxidase C-terminal" evidence="6">
    <location>
        <begin position="283"/>
        <end position="436"/>
    </location>
</feature>
<dbReference type="EMBL" id="CP054836">
    <property type="protein sequence ID" value="QKV17989.1"/>
    <property type="molecule type" value="Genomic_DNA"/>
</dbReference>
<dbReference type="Pfam" id="PF02770">
    <property type="entry name" value="Acyl-CoA_dh_M"/>
    <property type="match status" value="1"/>
</dbReference>